<dbReference type="PANTHER" id="PTHR30572:SF4">
    <property type="entry name" value="ABC TRANSPORTER PERMEASE YTRF"/>
    <property type="match status" value="1"/>
</dbReference>
<dbReference type="InterPro" id="IPR050250">
    <property type="entry name" value="Macrolide_Exporter_MacB"/>
</dbReference>
<keyword evidence="3 7" id="KW-0812">Transmembrane</keyword>
<feature type="transmembrane region" description="Helical" evidence="7">
    <location>
        <begin position="553"/>
        <end position="579"/>
    </location>
</feature>
<dbReference type="AlphaFoldDB" id="A0A097AP84"/>
<keyword evidence="10" id="KW-1185">Reference proteome</keyword>
<dbReference type="Pfam" id="PF02687">
    <property type="entry name" value="FtsX"/>
    <property type="match status" value="1"/>
</dbReference>
<evidence type="ECO:0000313" key="10">
    <source>
        <dbReference type="Proteomes" id="UP000029669"/>
    </source>
</evidence>
<dbReference type="Proteomes" id="UP000029669">
    <property type="component" value="Chromosome"/>
</dbReference>
<dbReference type="eggNOG" id="COG0577">
    <property type="taxonomic scope" value="Bacteria"/>
</dbReference>
<evidence type="ECO:0000256" key="4">
    <source>
        <dbReference type="ARBA" id="ARBA00022989"/>
    </source>
</evidence>
<dbReference type="GO" id="GO:0005886">
    <property type="term" value="C:plasma membrane"/>
    <property type="evidence" value="ECO:0007669"/>
    <property type="project" value="UniProtKB-SubCell"/>
</dbReference>
<keyword evidence="4 7" id="KW-1133">Transmembrane helix</keyword>
<proteinExistence type="inferred from homology"/>
<feature type="domain" description="ABC3 transporter permease C-terminal" evidence="8">
    <location>
        <begin position="748"/>
        <end position="849"/>
    </location>
</feature>
<dbReference type="STRING" id="2325.TKV_c04110"/>
<dbReference type="RefSeq" id="WP_049684546.1">
    <property type="nucleotide sequence ID" value="NZ_CP009170.1"/>
</dbReference>
<keyword evidence="2" id="KW-1003">Cell membrane</keyword>
<feature type="transmembrane region" description="Helical" evidence="7">
    <location>
        <begin position="702"/>
        <end position="721"/>
    </location>
</feature>
<name>A0A097AP84_THEKI</name>
<comment type="similarity">
    <text evidence="6">Belongs to the ABC-4 integral membrane protein family.</text>
</comment>
<feature type="transmembrane region" description="Helical" evidence="7">
    <location>
        <begin position="747"/>
        <end position="769"/>
    </location>
</feature>
<evidence type="ECO:0000259" key="8">
    <source>
        <dbReference type="Pfam" id="PF02687"/>
    </source>
</evidence>
<evidence type="ECO:0000256" key="3">
    <source>
        <dbReference type="ARBA" id="ARBA00022692"/>
    </source>
</evidence>
<evidence type="ECO:0000256" key="5">
    <source>
        <dbReference type="ARBA" id="ARBA00023136"/>
    </source>
</evidence>
<evidence type="ECO:0000256" key="6">
    <source>
        <dbReference type="ARBA" id="ARBA00038076"/>
    </source>
</evidence>
<comment type="subcellular location">
    <subcellularLocation>
        <location evidence="1">Cell membrane</location>
        <topology evidence="1">Multi-pass membrane protein</topology>
    </subcellularLocation>
</comment>
<evidence type="ECO:0000256" key="1">
    <source>
        <dbReference type="ARBA" id="ARBA00004651"/>
    </source>
</evidence>
<feature type="transmembrane region" description="Helical" evidence="7">
    <location>
        <begin position="607"/>
        <end position="628"/>
    </location>
</feature>
<reference evidence="10" key="1">
    <citation type="journal article" date="2015" name="Genome Announc.">
        <title>Whole-Genome Sequences of 80 Environmental and Clinical Isolates of Burkholderia pseudomallei.</title>
        <authorList>
            <person name="Johnson S.L."/>
            <person name="Baker A.L."/>
            <person name="Chain P.S."/>
            <person name="Currie B.J."/>
            <person name="Daligault H.E."/>
            <person name="Davenport K.W."/>
            <person name="Davis C.B."/>
            <person name="Inglis T.J."/>
            <person name="Kaestli M."/>
            <person name="Koren S."/>
            <person name="Mayo M."/>
            <person name="Merritt A.J."/>
            <person name="Price E.P."/>
            <person name="Sarovich D.S."/>
            <person name="Warner J."/>
            <person name="Rosovitz M.J."/>
        </authorList>
    </citation>
    <scope>NUCLEOTIDE SEQUENCE [LARGE SCALE GENOMIC DNA]</scope>
    <source>
        <strain evidence="10">DSM 2030</strain>
    </source>
</reference>
<evidence type="ECO:0000256" key="7">
    <source>
        <dbReference type="SAM" id="Phobius"/>
    </source>
</evidence>
<keyword evidence="5 7" id="KW-0472">Membrane</keyword>
<dbReference type="HOGENOM" id="CLU_010205_0_0_9"/>
<dbReference type="PANTHER" id="PTHR30572">
    <property type="entry name" value="MEMBRANE COMPONENT OF TRANSPORTER-RELATED"/>
    <property type="match status" value="1"/>
</dbReference>
<gene>
    <name evidence="9" type="ORF">TKV_c04110</name>
</gene>
<dbReference type="OrthoDB" id="3268975at2"/>
<dbReference type="EMBL" id="CP009170">
    <property type="protein sequence ID" value="AIS51615.1"/>
    <property type="molecule type" value="Genomic_DNA"/>
</dbReference>
<dbReference type="GO" id="GO:0022857">
    <property type="term" value="F:transmembrane transporter activity"/>
    <property type="evidence" value="ECO:0007669"/>
    <property type="project" value="TreeGrafter"/>
</dbReference>
<dbReference type="KEGG" id="tki:TKV_c04110"/>
<sequence>MLKYIYKNLIYKKGRLALILFGAAILSSGLSYLVGIGQTSKMTVQQALQEKWRSSYDILVIPKDIVTPLDKNLNIMESNQISNYSGGISIKDWEEIKKINDVEIAAPVSILGWRILNLPLPTFESLDPGVYRFVTKVKTSDGLKNYTKEVAYYLMNPFSLETVNKFPPTLWDDMWNKYGLNFTPQSIAKAKNLPFTSVYFYKQAILVGAIDPEEEAKLVGLNKSIVEGRYFSKSDIPKTDKPITIPVLVMNWPFYDISYEYYVEKLKLPKIEDIQLLYFLKEKGGKSYLDKTLAKKNVFENKLSAEKMHEIVKKQLLEGSEGSNGRKLVLTGGTYLLPTKVNYNSIEAPYKDRWPIALEAVPQNVKDEEKYRWLNLILMDVPVFRPLKIAYGEEVVFKTIGFYDVKKLQIATDPLSELPMEQYRPAQARVVLDDNGKPLNPVVTLKPTGSPLEIITSPPLILTTIESAEVLLGDKPISAIRIKIKGVEHFSSESEKKAENIAKEITARTGHKAYVTLGSSPRNILVHANKIGYLEQLWIQLGTAMTIVKENTLAFGIFIAILIVEAILFVLATSIVNILSRKNEFAILFSVGWSTDYIQKLIVKEGAIIGASVGIIGVILSLIAWHFLNRPAETNKLLEVFLISLFSYTAGTAISSFTIKEENISEILKSGEVKRVITKRYSKNLLLNFLLSSIFNRPWRTLLSILSASIPTFLLSVLLYIKIHLNNVLHMTLLGEYISLELQPQHYLIGIISVIIAVVTISDLISLNITDKRFELSLLLAVGWRNNWVRGLIISEGAIYGFASGIIGIIGSNFILSLLYKSMHLSVEIVLLMTMLSTVIGSISALIPFELKVKYLTTSGALKIQ</sequence>
<dbReference type="InterPro" id="IPR003838">
    <property type="entry name" value="ABC3_permease_C"/>
</dbReference>
<accession>A0A097AP84</accession>
<evidence type="ECO:0000256" key="2">
    <source>
        <dbReference type="ARBA" id="ARBA00022475"/>
    </source>
</evidence>
<protein>
    <submittedName>
        <fullName evidence="9">Putative ABC transport system permease protein</fullName>
    </submittedName>
</protein>
<evidence type="ECO:0000313" key="9">
    <source>
        <dbReference type="EMBL" id="AIS51615.1"/>
    </source>
</evidence>
<organism evidence="9 10">
    <name type="scientific">Thermoanaerobacter kivui</name>
    <name type="common">Acetogenium kivui</name>
    <dbReference type="NCBI Taxonomy" id="2325"/>
    <lineage>
        <taxon>Bacteria</taxon>
        <taxon>Bacillati</taxon>
        <taxon>Bacillota</taxon>
        <taxon>Clostridia</taxon>
        <taxon>Thermoanaerobacterales</taxon>
        <taxon>Thermoanaerobacteraceae</taxon>
        <taxon>Thermoanaerobacter</taxon>
    </lineage>
</organism>
<feature type="transmembrane region" description="Helical" evidence="7">
    <location>
        <begin position="798"/>
        <end position="820"/>
    </location>
</feature>
<feature type="transmembrane region" description="Helical" evidence="7">
    <location>
        <begin position="829"/>
        <end position="849"/>
    </location>
</feature>
<feature type="transmembrane region" description="Helical" evidence="7">
    <location>
        <begin position="640"/>
        <end position="659"/>
    </location>
</feature>